<sequence length="993" mass="109666">MNSGGIGARFGVSSGSTGSSSATGSYGSYKSASSTGGSNNSYTTMNVGGGFSGGGGSMSGFGSMMIPPPSKAVRPSFVATEGTYKLIKDIPPPHKEMSRRISKISIKLSAYTGDRAATPSPSMSGSSYSSFASSYASSLSGGGHSSTKGAPPSGNDTLSGTTPPTTTSTSSSTSTSSNKDKNIIKPPPSSNEQTLYLSSTVGNVATLYHFYDVDKDKAEYHVKLTLDKIIPTCQKMNQLKSQRGFLQMVYGTENGDIYYFEASDVPAIFNKAGRINQSRCTSIEWLPGSNTEFLVAFANGVLFYVNIAQQAEPITIMSASCNSSMSSSAMGSNIPPLITTATTQSDYSADPNNVYGYDNSNYIKINSVQYVSTNDLFSQKSITALSFSRCGKYLAVVALDGLLTVYDFKKVGGLSAVKLVAFKSYFGGFLCVDWSHDGNYLVTGGEDDYISIWSFHEKCLVARGQGHQSWVSCVKFDPFAQINGSNILNSSSAVLSTSMTSSLNNMNLANQIKDSTTTLQNNNNNNNNYFYRIVSGGEDTRLVLWDFCKENLRKPKVSGGQPTTQQQQQQQQPQNDMVVESISRTVAPILLPIVSHRVNQPMSDLVVTPDFIISASDQLYIWGRPRIDIDNKSTEAPPITPLSFTKMNMKYDHLMTSCYLNSSQCKHWIFTSEQLEDYRGNARNQFTQQYLKQRPDQEQDQEKNTAFLTREEEKTLLAHYKKKIIDIGHALNLPDQVISTSIVYLNRFYLKRSSMEYSPKMVMICCIFLACKSEENHIDIEFYSKTLMVESKDIADLELPTLEALRFHLLVYHPFRPLYGYLLDINDLQSQSSTSSLPWLSKASFTLDQTYEKCKPLILKSIMSDCCFIYHPHEIALACLDLAWPEFKSYFEHKFQQHKDIEKLLSTINIIKVSLNSISDTPIDVEIVRKIDKKLILLNKTKRKGEETKKKKQASVKKQKKEPTTTAATVTTPVPANGDNNSDPIIIDNPPSN</sequence>
<dbReference type="Pfam" id="PF00134">
    <property type="entry name" value="Cyclin_N"/>
    <property type="match status" value="1"/>
</dbReference>
<feature type="region of interest" description="Disordered" evidence="5">
    <location>
        <begin position="140"/>
        <end position="194"/>
    </location>
</feature>
<dbReference type="InterPro" id="IPR036915">
    <property type="entry name" value="Cyclin-like_sf"/>
</dbReference>
<evidence type="ECO:0000256" key="1">
    <source>
        <dbReference type="ARBA" id="ARBA00022574"/>
    </source>
</evidence>
<evidence type="ECO:0000256" key="2">
    <source>
        <dbReference type="ARBA" id="ARBA00022737"/>
    </source>
</evidence>
<evidence type="ECO:0000259" key="6">
    <source>
        <dbReference type="SMART" id="SM00385"/>
    </source>
</evidence>
<dbReference type="PANTHER" id="PTHR14107">
    <property type="entry name" value="WD REPEAT PROTEIN"/>
    <property type="match status" value="1"/>
</dbReference>
<gene>
    <name evidence="7" type="ORF">DFA_11545</name>
</gene>
<dbReference type="SMART" id="SM00320">
    <property type="entry name" value="WD40"/>
    <property type="match status" value="3"/>
</dbReference>
<name>F4QDI7_CACFS</name>
<keyword evidence="3" id="KW-0195">Cyclin</keyword>
<feature type="compositionally biased region" description="Basic residues" evidence="5">
    <location>
        <begin position="950"/>
        <end position="960"/>
    </location>
</feature>
<feature type="compositionally biased region" description="Low complexity" evidence="5">
    <location>
        <begin position="159"/>
        <end position="177"/>
    </location>
</feature>
<evidence type="ECO:0000313" key="7">
    <source>
        <dbReference type="EMBL" id="EGG13784.1"/>
    </source>
</evidence>
<dbReference type="EMBL" id="GL883029">
    <property type="protein sequence ID" value="EGG13784.1"/>
    <property type="molecule type" value="Genomic_DNA"/>
</dbReference>
<dbReference type="AlphaFoldDB" id="F4QDI7"/>
<dbReference type="GeneID" id="14866132"/>
<proteinExistence type="predicted"/>
<dbReference type="STRING" id="1054147.F4QDI7"/>
<feature type="repeat" description="WD" evidence="4">
    <location>
        <begin position="422"/>
        <end position="454"/>
    </location>
</feature>
<dbReference type="PANTHER" id="PTHR14107:SF16">
    <property type="entry name" value="AT02583P"/>
    <property type="match status" value="1"/>
</dbReference>
<dbReference type="PROSITE" id="PS50082">
    <property type="entry name" value="WD_REPEATS_2"/>
    <property type="match status" value="1"/>
</dbReference>
<dbReference type="CDD" id="cd20524">
    <property type="entry name" value="CYCLIN_CCNH_rpt1"/>
    <property type="match status" value="1"/>
</dbReference>
<keyword evidence="8" id="KW-1185">Reference proteome</keyword>
<keyword evidence="2" id="KW-0677">Repeat</keyword>
<feature type="compositionally biased region" description="Low complexity" evidence="5">
    <location>
        <begin position="964"/>
        <end position="976"/>
    </location>
</feature>
<dbReference type="InterPro" id="IPR013763">
    <property type="entry name" value="Cyclin-like_dom"/>
</dbReference>
<dbReference type="Proteomes" id="UP000007797">
    <property type="component" value="Unassembled WGS sequence"/>
</dbReference>
<feature type="region of interest" description="Disordered" evidence="5">
    <location>
        <begin position="555"/>
        <end position="577"/>
    </location>
</feature>
<dbReference type="PROSITE" id="PS50294">
    <property type="entry name" value="WD_REPEATS_REGION"/>
    <property type="match status" value="1"/>
</dbReference>
<evidence type="ECO:0000256" key="4">
    <source>
        <dbReference type="PROSITE-ProRule" id="PRU00221"/>
    </source>
</evidence>
<accession>F4QDI7</accession>
<evidence type="ECO:0000256" key="3">
    <source>
        <dbReference type="ARBA" id="ARBA00023127"/>
    </source>
</evidence>
<dbReference type="Gene3D" id="2.130.10.10">
    <property type="entry name" value="YVTN repeat-like/Quinoprotein amine dehydrogenase"/>
    <property type="match status" value="1"/>
</dbReference>
<dbReference type="Pfam" id="PF00400">
    <property type="entry name" value="WD40"/>
    <property type="match status" value="1"/>
</dbReference>
<evidence type="ECO:0000313" key="8">
    <source>
        <dbReference type="Proteomes" id="UP000007797"/>
    </source>
</evidence>
<dbReference type="OrthoDB" id="3367at2759"/>
<feature type="region of interest" description="Disordered" evidence="5">
    <location>
        <begin position="1"/>
        <end position="49"/>
    </location>
</feature>
<dbReference type="InterPro" id="IPR031658">
    <property type="entry name" value="Cyclin_C_2"/>
</dbReference>
<feature type="compositionally biased region" description="Low complexity" evidence="5">
    <location>
        <begin position="13"/>
        <end position="46"/>
    </location>
</feature>
<dbReference type="Pfam" id="PF16899">
    <property type="entry name" value="Cyclin_C_2"/>
    <property type="match status" value="1"/>
</dbReference>
<feature type="domain" description="Cyclin-like" evidence="6">
    <location>
        <begin position="722"/>
        <end position="803"/>
    </location>
</feature>
<protein>
    <recommendedName>
        <fullName evidence="6">Cyclin-like domain-containing protein</fullName>
    </recommendedName>
</protein>
<dbReference type="InterPro" id="IPR036322">
    <property type="entry name" value="WD40_repeat_dom_sf"/>
</dbReference>
<feature type="compositionally biased region" description="Low complexity" evidence="5">
    <location>
        <begin position="561"/>
        <end position="574"/>
    </location>
</feature>
<dbReference type="InterPro" id="IPR051362">
    <property type="entry name" value="WD_repeat_creC_regulators"/>
</dbReference>
<dbReference type="SUPFAM" id="SSF47954">
    <property type="entry name" value="Cyclin-like"/>
    <property type="match status" value="2"/>
</dbReference>
<dbReference type="RefSeq" id="XP_004350492.1">
    <property type="nucleotide sequence ID" value="XM_004350441.1"/>
</dbReference>
<dbReference type="SMART" id="SM00385">
    <property type="entry name" value="CYCLIN"/>
    <property type="match status" value="1"/>
</dbReference>
<dbReference type="InterPro" id="IPR015943">
    <property type="entry name" value="WD40/YVTN_repeat-like_dom_sf"/>
</dbReference>
<dbReference type="KEGG" id="dfa:DFA_11545"/>
<keyword evidence="1 4" id="KW-0853">WD repeat</keyword>
<organism evidence="7 8">
    <name type="scientific">Cavenderia fasciculata</name>
    <name type="common">Slime mold</name>
    <name type="synonym">Dictyostelium fasciculatum</name>
    <dbReference type="NCBI Taxonomy" id="261658"/>
    <lineage>
        <taxon>Eukaryota</taxon>
        <taxon>Amoebozoa</taxon>
        <taxon>Evosea</taxon>
        <taxon>Eumycetozoa</taxon>
        <taxon>Dictyostelia</taxon>
        <taxon>Acytosteliales</taxon>
        <taxon>Cavenderiaceae</taxon>
        <taxon>Cavenderia</taxon>
    </lineage>
</organism>
<evidence type="ECO:0000256" key="5">
    <source>
        <dbReference type="SAM" id="MobiDB-lite"/>
    </source>
</evidence>
<dbReference type="Gene3D" id="1.10.472.10">
    <property type="entry name" value="Cyclin-like"/>
    <property type="match status" value="2"/>
</dbReference>
<reference evidence="8" key="1">
    <citation type="journal article" date="2011" name="Genome Res.">
        <title>Phylogeny-wide analysis of social amoeba genomes highlights ancient origins for complex intercellular communication.</title>
        <authorList>
            <person name="Heidel A.J."/>
            <person name="Lawal H.M."/>
            <person name="Felder M."/>
            <person name="Schilde C."/>
            <person name="Helps N.R."/>
            <person name="Tunggal B."/>
            <person name="Rivero F."/>
            <person name="John U."/>
            <person name="Schleicher M."/>
            <person name="Eichinger L."/>
            <person name="Platzer M."/>
            <person name="Noegel A.A."/>
            <person name="Schaap P."/>
            <person name="Gloeckner G."/>
        </authorList>
    </citation>
    <scope>NUCLEOTIDE SEQUENCE [LARGE SCALE GENOMIC DNA]</scope>
    <source>
        <strain evidence="8">SH3</strain>
    </source>
</reference>
<dbReference type="InterPro" id="IPR006671">
    <property type="entry name" value="Cyclin_N"/>
</dbReference>
<feature type="region of interest" description="Disordered" evidence="5">
    <location>
        <begin position="943"/>
        <end position="993"/>
    </location>
</feature>
<dbReference type="SUPFAM" id="SSF50978">
    <property type="entry name" value="WD40 repeat-like"/>
    <property type="match status" value="1"/>
</dbReference>
<dbReference type="InterPro" id="IPR001680">
    <property type="entry name" value="WD40_rpt"/>
</dbReference>
<dbReference type="CDD" id="cd20525">
    <property type="entry name" value="CYCLIN_CCNH_rpt2"/>
    <property type="match status" value="1"/>
</dbReference>